<dbReference type="PROSITE" id="PS50296">
    <property type="entry name" value="SUI1"/>
    <property type="match status" value="1"/>
</dbReference>
<dbReference type="SUPFAM" id="SSF88697">
    <property type="entry name" value="PUA domain-like"/>
    <property type="match status" value="1"/>
</dbReference>
<dbReference type="InterPro" id="IPR001950">
    <property type="entry name" value="SUI1"/>
</dbReference>
<dbReference type="InterPro" id="IPR036877">
    <property type="entry name" value="SUI1_dom_sf"/>
</dbReference>
<dbReference type="Gene3D" id="3.10.400.20">
    <property type="match status" value="1"/>
</dbReference>
<protein>
    <submittedName>
        <fullName evidence="4">Eukaryotic translation initiation factor 2D</fullName>
    </submittedName>
</protein>
<feature type="region of interest" description="Disordered" evidence="2">
    <location>
        <begin position="199"/>
        <end position="221"/>
    </location>
</feature>
<dbReference type="OrthoDB" id="199771at2759"/>
<dbReference type="InterPro" id="IPR039757">
    <property type="entry name" value="EIF2D"/>
</dbReference>
<gene>
    <name evidence="4" type="ORF">C2E20_7350</name>
</gene>
<accession>A0A2P6V4Z8</accession>
<evidence type="ECO:0000259" key="3">
    <source>
        <dbReference type="PROSITE" id="PS50296"/>
    </source>
</evidence>
<keyword evidence="4" id="KW-0396">Initiation factor</keyword>
<evidence type="ECO:0000256" key="1">
    <source>
        <dbReference type="ARBA" id="ARBA00022490"/>
    </source>
</evidence>
<dbReference type="SUPFAM" id="SSF55159">
    <property type="entry name" value="eIF1-like"/>
    <property type="match status" value="1"/>
</dbReference>
<dbReference type="EMBL" id="LHPF02000029">
    <property type="protein sequence ID" value="PSC69155.1"/>
    <property type="molecule type" value="Genomic_DNA"/>
</dbReference>
<dbReference type="InterPro" id="IPR041366">
    <property type="entry name" value="Pre-PUA"/>
</dbReference>
<dbReference type="Pfam" id="PF25304">
    <property type="entry name" value="WHD_eIF2D"/>
    <property type="match status" value="1"/>
</dbReference>
<dbReference type="Gene3D" id="3.30.780.10">
    <property type="entry name" value="SUI1-like domain"/>
    <property type="match status" value="1"/>
</dbReference>
<dbReference type="Pfam" id="PF17832">
    <property type="entry name" value="Pre-PUA"/>
    <property type="match status" value="1"/>
</dbReference>
<evidence type="ECO:0000313" key="5">
    <source>
        <dbReference type="Proteomes" id="UP000239649"/>
    </source>
</evidence>
<proteinExistence type="predicted"/>
<dbReference type="PANTHER" id="PTHR12217:SF4">
    <property type="entry name" value="EUKARYOTIC TRANSLATION INITIATION FACTOR 2D"/>
    <property type="match status" value="1"/>
</dbReference>
<dbReference type="GO" id="GO:0003743">
    <property type="term" value="F:translation initiation factor activity"/>
    <property type="evidence" value="ECO:0007669"/>
    <property type="project" value="UniProtKB-KW"/>
</dbReference>
<dbReference type="InterPro" id="IPR015947">
    <property type="entry name" value="PUA-like_sf"/>
</dbReference>
<dbReference type="Pfam" id="PF26292">
    <property type="entry name" value="PUA_elF2D"/>
    <property type="match status" value="1"/>
</dbReference>
<dbReference type="InterPro" id="IPR048248">
    <property type="entry name" value="PUA_eIF2d-like"/>
</dbReference>
<dbReference type="InterPro" id="IPR048247">
    <property type="entry name" value="eIF2D_N"/>
</dbReference>
<comment type="caution">
    <text evidence="4">The sequence shown here is derived from an EMBL/GenBank/DDBJ whole genome shotgun (WGS) entry which is preliminary data.</text>
</comment>
<organism evidence="4 5">
    <name type="scientific">Micractinium conductrix</name>
    <dbReference type="NCBI Taxonomy" id="554055"/>
    <lineage>
        <taxon>Eukaryota</taxon>
        <taxon>Viridiplantae</taxon>
        <taxon>Chlorophyta</taxon>
        <taxon>core chlorophytes</taxon>
        <taxon>Trebouxiophyceae</taxon>
        <taxon>Chlorellales</taxon>
        <taxon>Chlorellaceae</taxon>
        <taxon>Chlorella clade</taxon>
        <taxon>Micractinium</taxon>
    </lineage>
</organism>
<dbReference type="Pfam" id="PF01253">
    <property type="entry name" value="SUI1"/>
    <property type="match status" value="1"/>
</dbReference>
<evidence type="ECO:0000313" key="4">
    <source>
        <dbReference type="EMBL" id="PSC69155.1"/>
    </source>
</evidence>
<evidence type="ECO:0000256" key="2">
    <source>
        <dbReference type="SAM" id="MobiDB-lite"/>
    </source>
</evidence>
<dbReference type="Proteomes" id="UP000239649">
    <property type="component" value="Unassembled WGS sequence"/>
</dbReference>
<feature type="domain" description="SUI1" evidence="3">
    <location>
        <begin position="494"/>
        <end position="568"/>
    </location>
</feature>
<reference evidence="4 5" key="1">
    <citation type="journal article" date="2018" name="Plant J.">
        <title>Genome sequences of Chlorella sorokiniana UTEX 1602 and Micractinium conductrix SAG 241.80: implications to maltose excretion by a green alga.</title>
        <authorList>
            <person name="Arriola M.B."/>
            <person name="Velmurugan N."/>
            <person name="Zhang Y."/>
            <person name="Plunkett M.H."/>
            <person name="Hondzo H."/>
            <person name="Barney B.M."/>
        </authorList>
    </citation>
    <scope>NUCLEOTIDE SEQUENCE [LARGE SCALE GENOMIC DNA]</scope>
    <source>
        <strain evidence="4 5">SAG 241.80</strain>
    </source>
</reference>
<dbReference type="STRING" id="554055.A0A2P6V4Z8"/>
<sequence length="582" mass="60928">MFRKNITVSSTHQLSGKDGKELRRSVLTAFPAVTEEQLGALLPGKSGLVLSKLSNRCIIYGVDGGNPLFFDPDGRGGLLPTVYSLAVLPQLLPTLHTWSEVSPKVLGGADLFLQGVLAPQGGLPDFLAGSARSLSVPGNPVPFAVGKMAVSRTEATREGMKGRGWTLLHTYGDLLWQMGDKTPPNEGFTAARIFPTEAPAEAAAPAPAGDDGSTADAAGEAAQQLEGLSVGEAGGAAGGGAAACGAAEDGGAGGAGGSGADMDALLEAAVLVGLQSLKTAEMPIQTGDFYTKHMIPARPEGVTFDMKQSRYKKLSKLLNKFEKDKVITQKVVRKQDCITAVDRMHPLLTGFAGMPSSTGGSSGGAASGGAKAGGGGAAKVEISYCFRAPSSLRPVFGEAGLRDKERLYTEQEVAAALRSYAAAQGLAAAGGSVKLDHLLAGALYNKKEPESEGSVVKQAEALKRLLSKLQQHHRLRRPSESGVVEVVRKGQMKPIVISAERRFGRNITTVSHVESFALAADDMSGVFQRKFQTSCSVSKLPGKDEKDMEIMLQGDLLKQLAAFLQEQYGIPASLLELKQKGK</sequence>
<dbReference type="PANTHER" id="PTHR12217">
    <property type="entry name" value="EUKARYOTIC TRANSLATION INITIATION FACTOR 2D"/>
    <property type="match status" value="1"/>
</dbReference>
<dbReference type="InterPro" id="IPR057429">
    <property type="entry name" value="WH_eIF2D"/>
</dbReference>
<dbReference type="CDD" id="cd11610">
    <property type="entry name" value="eIF2D_N"/>
    <property type="match status" value="1"/>
</dbReference>
<keyword evidence="5" id="KW-1185">Reference proteome</keyword>
<keyword evidence="1" id="KW-0963">Cytoplasm</keyword>
<dbReference type="PROSITE" id="PS50890">
    <property type="entry name" value="PUA"/>
    <property type="match status" value="1"/>
</dbReference>
<name>A0A2P6V4Z8_9CHLO</name>
<dbReference type="GO" id="GO:0001731">
    <property type="term" value="P:formation of translation preinitiation complex"/>
    <property type="evidence" value="ECO:0007669"/>
    <property type="project" value="InterPro"/>
</dbReference>
<dbReference type="CDD" id="cd21156">
    <property type="entry name" value="PUA_eIF2d-like"/>
    <property type="match status" value="1"/>
</dbReference>
<dbReference type="AlphaFoldDB" id="A0A2P6V4Z8"/>
<keyword evidence="4" id="KW-0648">Protein biosynthesis</keyword>